<feature type="region of interest" description="Disordered" evidence="1">
    <location>
        <begin position="688"/>
        <end position="909"/>
    </location>
</feature>
<feature type="region of interest" description="Disordered" evidence="1">
    <location>
        <begin position="1152"/>
        <end position="1175"/>
    </location>
</feature>
<feature type="compositionally biased region" description="Low complexity" evidence="1">
    <location>
        <begin position="333"/>
        <end position="347"/>
    </location>
</feature>
<feature type="compositionally biased region" description="Polar residues" evidence="1">
    <location>
        <begin position="746"/>
        <end position="755"/>
    </location>
</feature>
<dbReference type="InterPro" id="IPR036431">
    <property type="entry name" value="ARID_dom_sf"/>
</dbReference>
<reference evidence="3 4" key="1">
    <citation type="journal article" date="2018" name="Front. Microbiol.">
        <title>Prospects for Fungal Bioremediation of Acidic Radioactive Waste Sites: Characterization and Genome Sequence of Rhodotorula taiwanensis MD1149.</title>
        <authorList>
            <person name="Tkavc R."/>
            <person name="Matrosova V.Y."/>
            <person name="Grichenko O.E."/>
            <person name="Gostincar C."/>
            <person name="Volpe R.P."/>
            <person name="Klimenkova P."/>
            <person name="Gaidamakova E.K."/>
            <person name="Zhou C.E."/>
            <person name="Stewart B.J."/>
            <person name="Lyman M.G."/>
            <person name="Malfatti S.A."/>
            <person name="Rubinfeld B."/>
            <person name="Courtot M."/>
            <person name="Singh J."/>
            <person name="Dalgard C.L."/>
            <person name="Hamilton T."/>
            <person name="Frey K.G."/>
            <person name="Gunde-Cimerman N."/>
            <person name="Dugan L."/>
            <person name="Daly M.J."/>
        </authorList>
    </citation>
    <scope>NUCLEOTIDE SEQUENCE [LARGE SCALE GENOMIC DNA]</scope>
    <source>
        <strain evidence="3 4">MD1149</strain>
    </source>
</reference>
<dbReference type="AlphaFoldDB" id="A0A2S5B856"/>
<feature type="region of interest" description="Disordered" evidence="1">
    <location>
        <begin position="431"/>
        <end position="571"/>
    </location>
</feature>
<dbReference type="STRING" id="741276.A0A2S5B856"/>
<keyword evidence="4" id="KW-1185">Reference proteome</keyword>
<dbReference type="InterPro" id="IPR001606">
    <property type="entry name" value="ARID_dom"/>
</dbReference>
<dbReference type="Gene3D" id="1.10.150.60">
    <property type="entry name" value="ARID DNA-binding domain"/>
    <property type="match status" value="1"/>
</dbReference>
<feature type="compositionally biased region" description="Low complexity" evidence="1">
    <location>
        <begin position="817"/>
        <end position="835"/>
    </location>
</feature>
<dbReference type="SUPFAM" id="SSF46774">
    <property type="entry name" value="ARID-like"/>
    <property type="match status" value="1"/>
</dbReference>
<sequence>MQGYAKAEIEPQGANGRDAYQHAAADQHRSSVATRDGAAAGLSIADRRATARLPPPRMQQGGAIGQDHVKQERADAWAHAGAYYDDDRGRGRGGGEPYSQDPRAQTYPPHASPSFAPVAGPSRAPTGAMPPRQADFAPQSDPRARSRAIEYDQYSGGGSPMLPADAQAYHAAGQASAGPPLQRSAAGYRQPHEPLRRDQPYATEAANGARPTQPTVEGLLGHIARTEELRLVRARCKHINEARARGVYPPDDSRAGQPYPVEEQIHLDRQALQCSNREIVIIEACEAFFRAHGGQAHVVRCAEHYQAQQQKLRHQARMQEAARWQGQPDSALPSQQQSNNRPSPQQPLRIDTRAVDRAAAGPATSVPVPSGRQTHMSRPAPGFPHEQPEPQPRSAPPTQQTFPQSATGPRTSPANDRPAFRTANSFHQIQRAPSAPHPAQNLQHGHQNAQHQAFSFHQHQPRAVAVPPSPTRPSNANGKMPVSARTASNRHASNGYHDEPDMSAFGITGSAHTQSSPHQNGARAPPMQFSPEAAQRVPPVARSASQNSSRILQDDRGQQPLPGPTRRSPRHPTLILAEAGNLAELQAQISPQHFFGMLSHSLSRRGEGPPPERCFIGPHQVDLFRFSQLVIGRCAGYIQVDHDNAWSRIASILLPASVGDSDHDHLVAQLRDLYLHYISPYEDDWSSEMLRRQNPRPPAESSPSMAHLTPPSDSLPPPPPGSSGQKPRSRPASRLGGPVQFAPISTPATHASASTERVPGLPSFQGAPPASTPSDNASQRGSAAPSPTSPRSRASTVSSGSSMFASAFGAFGLGPNTAMTATTDPTSTSSAAKSSPEVAITPAADEPSLEDILAQVDAHQRQMSMHGASTTTTPLEPPVPLPTLLASPHASSSTAPSPASAAAAAAGQTAPFSQLTALDAVVETPALHRAASDSAISPHSDDAIVRTKRSREDASSRDRSGEEARRRKRDGADALSPRKVLGPVVGTTSRRRSAESTPDLVPSGSLRPSTTSSNGSAVSPLFMSNLPLPGSSPNETAGSRRKVQTPGGLTVASAVEPGSTTPSTLGATSDFDLLSLTTPITTDFPSDQLLPPPVEGANPWPGFDLFIADNGGDMGGDLQVDGGDGHQFDPAAFADLHAASFDTFKPMLSPQLGDSSSNGTFAPPPGSKDRAASAAALAASYPNAADFWHPSSLLDFEFAADSFQSSSS</sequence>
<feature type="region of interest" description="Disordered" evidence="1">
    <location>
        <begin position="928"/>
        <end position="1046"/>
    </location>
</feature>
<dbReference type="GO" id="GO:0003677">
    <property type="term" value="F:DNA binding"/>
    <property type="evidence" value="ECO:0007669"/>
    <property type="project" value="InterPro"/>
</dbReference>
<feature type="region of interest" description="Disordered" evidence="1">
    <location>
        <begin position="1"/>
        <end position="144"/>
    </location>
</feature>
<gene>
    <name evidence="3" type="ORF">BMF94_3949</name>
</gene>
<feature type="region of interest" description="Disordered" evidence="1">
    <location>
        <begin position="312"/>
        <end position="419"/>
    </location>
</feature>
<protein>
    <recommendedName>
        <fullName evidence="2">ARID domain-containing protein</fullName>
    </recommendedName>
</protein>
<evidence type="ECO:0000313" key="3">
    <source>
        <dbReference type="EMBL" id="POY72963.1"/>
    </source>
</evidence>
<feature type="compositionally biased region" description="Basic and acidic residues" evidence="1">
    <location>
        <begin position="67"/>
        <end position="76"/>
    </location>
</feature>
<organism evidence="3 4">
    <name type="scientific">Rhodotorula taiwanensis</name>
    <dbReference type="NCBI Taxonomy" id="741276"/>
    <lineage>
        <taxon>Eukaryota</taxon>
        <taxon>Fungi</taxon>
        <taxon>Dikarya</taxon>
        <taxon>Basidiomycota</taxon>
        <taxon>Pucciniomycotina</taxon>
        <taxon>Microbotryomycetes</taxon>
        <taxon>Sporidiobolales</taxon>
        <taxon>Sporidiobolaceae</taxon>
        <taxon>Rhodotorula</taxon>
    </lineage>
</organism>
<feature type="compositionally biased region" description="Low complexity" evidence="1">
    <location>
        <begin position="446"/>
        <end position="458"/>
    </location>
</feature>
<evidence type="ECO:0000256" key="1">
    <source>
        <dbReference type="SAM" id="MobiDB-lite"/>
    </source>
</evidence>
<feature type="compositionally biased region" description="Low complexity" evidence="1">
    <location>
        <begin position="882"/>
        <end position="909"/>
    </location>
</feature>
<feature type="compositionally biased region" description="Basic and acidic residues" evidence="1">
    <location>
        <begin position="939"/>
        <end position="965"/>
    </location>
</feature>
<accession>A0A2S5B856</accession>
<dbReference type="Proteomes" id="UP000237144">
    <property type="component" value="Unassembled WGS sequence"/>
</dbReference>
<proteinExistence type="predicted"/>
<dbReference type="EMBL" id="PJQD01000043">
    <property type="protein sequence ID" value="POY72963.1"/>
    <property type="molecule type" value="Genomic_DNA"/>
</dbReference>
<evidence type="ECO:0000313" key="4">
    <source>
        <dbReference type="Proteomes" id="UP000237144"/>
    </source>
</evidence>
<feature type="compositionally biased region" description="Polar residues" evidence="1">
    <location>
        <begin position="510"/>
        <end position="519"/>
    </location>
</feature>
<feature type="compositionally biased region" description="Polar residues" evidence="1">
    <location>
        <begin position="1006"/>
        <end position="1017"/>
    </location>
</feature>
<evidence type="ECO:0000259" key="2">
    <source>
        <dbReference type="PROSITE" id="PS51011"/>
    </source>
</evidence>
<feature type="region of interest" description="Disordered" evidence="1">
    <location>
        <begin position="170"/>
        <end position="193"/>
    </location>
</feature>
<feature type="compositionally biased region" description="Polar residues" evidence="1">
    <location>
        <begin position="396"/>
        <end position="414"/>
    </location>
</feature>
<feature type="domain" description="ARID" evidence="2">
    <location>
        <begin position="588"/>
        <end position="686"/>
    </location>
</feature>
<dbReference type="OrthoDB" id="1938591at2759"/>
<dbReference type="Pfam" id="PF01388">
    <property type="entry name" value="ARID"/>
    <property type="match status" value="1"/>
</dbReference>
<feature type="compositionally biased region" description="Low complexity" evidence="1">
    <location>
        <begin position="780"/>
        <end position="810"/>
    </location>
</feature>
<dbReference type="PROSITE" id="PS51011">
    <property type="entry name" value="ARID"/>
    <property type="match status" value="1"/>
</dbReference>
<comment type="caution">
    <text evidence="3">The sequence shown here is derived from an EMBL/GenBank/DDBJ whole genome shotgun (WGS) entry which is preliminary data.</text>
</comment>
<name>A0A2S5B856_9BASI</name>